<dbReference type="Gene3D" id="2.160.20.10">
    <property type="entry name" value="Single-stranded right-handed beta-helix, Pectin lyase-like"/>
    <property type="match status" value="1"/>
</dbReference>
<keyword evidence="1" id="KW-0812">Transmembrane</keyword>
<sequence length="239" mass="27179">EYGIYVVQSDLSTFENNTCEYSKIHGILIDNSYMCEVINNICSNNRIGIYSTSSSALNVENNTCLDNLEGIRVITSEARIFNNTCNSNAGGITLLGSDHEVFNNTICENIQGMMIEASTSEFYFNKFYQNDEYAIICLTVSEENSIHHNFFIDNNIDGESQAKDEGTANVWFEEDKEEGNYWSDIGDTHDYYINGPAESIDLYALNEKLEKTYSTPFYLSILLPVLVLVYIRIRKSKIK</sequence>
<name>X1TM62_9ZZZZ</name>
<dbReference type="Pfam" id="PF05048">
    <property type="entry name" value="NosD"/>
    <property type="match status" value="1"/>
</dbReference>
<keyword evidence="1" id="KW-0472">Membrane</keyword>
<feature type="domain" description="Periplasmic copper-binding protein NosD beta helix" evidence="2">
    <location>
        <begin position="2"/>
        <end position="184"/>
    </location>
</feature>
<reference evidence="3" key="1">
    <citation type="journal article" date="2014" name="Front. Microbiol.">
        <title>High frequency of phylogenetically diverse reductive dehalogenase-homologous genes in deep subseafloor sedimentary metagenomes.</title>
        <authorList>
            <person name="Kawai M."/>
            <person name="Futagami T."/>
            <person name="Toyoda A."/>
            <person name="Takaki Y."/>
            <person name="Nishi S."/>
            <person name="Hori S."/>
            <person name="Arai W."/>
            <person name="Tsubouchi T."/>
            <person name="Morono Y."/>
            <person name="Uchiyama I."/>
            <person name="Ito T."/>
            <person name="Fujiyama A."/>
            <person name="Inagaki F."/>
            <person name="Takami H."/>
        </authorList>
    </citation>
    <scope>NUCLEOTIDE SEQUENCE</scope>
    <source>
        <strain evidence="3">Expedition CK06-06</strain>
    </source>
</reference>
<proteinExistence type="predicted"/>
<dbReference type="InterPro" id="IPR007742">
    <property type="entry name" value="NosD_dom"/>
</dbReference>
<feature type="transmembrane region" description="Helical" evidence="1">
    <location>
        <begin position="215"/>
        <end position="233"/>
    </location>
</feature>
<evidence type="ECO:0000259" key="2">
    <source>
        <dbReference type="Pfam" id="PF05048"/>
    </source>
</evidence>
<comment type="caution">
    <text evidence="3">The sequence shown here is derived from an EMBL/GenBank/DDBJ whole genome shotgun (WGS) entry which is preliminary data.</text>
</comment>
<keyword evidence="1" id="KW-1133">Transmembrane helix</keyword>
<evidence type="ECO:0000256" key="1">
    <source>
        <dbReference type="SAM" id="Phobius"/>
    </source>
</evidence>
<gene>
    <name evidence="3" type="ORF">S12H4_48725</name>
</gene>
<dbReference type="EMBL" id="BARW01030483">
    <property type="protein sequence ID" value="GAJ06428.1"/>
    <property type="molecule type" value="Genomic_DNA"/>
</dbReference>
<evidence type="ECO:0000313" key="3">
    <source>
        <dbReference type="EMBL" id="GAJ06428.1"/>
    </source>
</evidence>
<protein>
    <recommendedName>
        <fullName evidence="2">Periplasmic copper-binding protein NosD beta helix domain-containing protein</fullName>
    </recommendedName>
</protein>
<dbReference type="AlphaFoldDB" id="X1TM62"/>
<dbReference type="SUPFAM" id="SSF51126">
    <property type="entry name" value="Pectin lyase-like"/>
    <property type="match status" value="1"/>
</dbReference>
<dbReference type="InterPro" id="IPR011050">
    <property type="entry name" value="Pectin_lyase_fold/virulence"/>
</dbReference>
<organism evidence="3">
    <name type="scientific">marine sediment metagenome</name>
    <dbReference type="NCBI Taxonomy" id="412755"/>
    <lineage>
        <taxon>unclassified sequences</taxon>
        <taxon>metagenomes</taxon>
        <taxon>ecological metagenomes</taxon>
    </lineage>
</organism>
<accession>X1TM62</accession>
<feature type="non-terminal residue" evidence="3">
    <location>
        <position position="1"/>
    </location>
</feature>
<dbReference type="NCBIfam" id="TIGR03804">
    <property type="entry name" value="para_beta_helix"/>
    <property type="match status" value="2"/>
</dbReference>
<dbReference type="InterPro" id="IPR012334">
    <property type="entry name" value="Pectin_lyas_fold"/>
</dbReference>
<dbReference type="InterPro" id="IPR022441">
    <property type="entry name" value="Para_beta_helix_rpt-2"/>
</dbReference>